<dbReference type="InterPro" id="IPR013783">
    <property type="entry name" value="Ig-like_fold"/>
</dbReference>
<feature type="transmembrane region" description="Helical" evidence="1">
    <location>
        <begin position="1106"/>
        <end position="1126"/>
    </location>
</feature>
<evidence type="ECO:0000313" key="4">
    <source>
        <dbReference type="Proteomes" id="UP000056925"/>
    </source>
</evidence>
<dbReference type="AlphaFoldDB" id="A0A0E3HAF0"/>
<evidence type="ECO:0000313" key="3">
    <source>
        <dbReference type="EMBL" id="AKB15739.1"/>
    </source>
</evidence>
<dbReference type="Proteomes" id="UP000056925">
    <property type="component" value="Chromosome"/>
</dbReference>
<dbReference type="Gene3D" id="2.60.98.40">
    <property type="match status" value="2"/>
</dbReference>
<keyword evidence="1" id="KW-0472">Membrane</keyword>
<dbReference type="PATRIC" id="fig|1434121.4.peg.1755"/>
<keyword evidence="1" id="KW-0812">Transmembrane</keyword>
<feature type="domain" description="S-layer family duplication" evidence="2">
    <location>
        <begin position="577"/>
        <end position="828"/>
    </location>
</feature>
<dbReference type="HOGENOM" id="CLU_006048_1_0_2"/>
<feature type="domain" description="S-layer family duplication" evidence="2">
    <location>
        <begin position="303"/>
        <end position="548"/>
    </location>
</feature>
<evidence type="ECO:0000259" key="2">
    <source>
        <dbReference type="Pfam" id="PF07752"/>
    </source>
</evidence>
<organism evidence="3 4">
    <name type="scientific">Methanosarcina thermophila CHTI-55</name>
    <dbReference type="NCBI Taxonomy" id="1434121"/>
    <lineage>
        <taxon>Archaea</taxon>
        <taxon>Methanobacteriati</taxon>
        <taxon>Methanobacteriota</taxon>
        <taxon>Stenosarchaea group</taxon>
        <taxon>Methanomicrobia</taxon>
        <taxon>Methanosarcinales</taxon>
        <taxon>Methanosarcinaceae</taxon>
        <taxon>Methanosarcina</taxon>
    </lineage>
</organism>
<dbReference type="Gene3D" id="2.60.40.4190">
    <property type="match status" value="2"/>
</dbReference>
<gene>
    <name evidence="3" type="ORF">MSTHC_1421</name>
</gene>
<evidence type="ECO:0000256" key="1">
    <source>
        <dbReference type="SAM" id="Phobius"/>
    </source>
</evidence>
<dbReference type="InterPro" id="IPR006457">
    <property type="entry name" value="S_layer-rel_Mac"/>
</dbReference>
<proteinExistence type="predicted"/>
<reference evidence="3 4" key="1">
    <citation type="submission" date="2014-07" db="EMBL/GenBank/DDBJ databases">
        <title>Methanogenic archaea and the global carbon cycle.</title>
        <authorList>
            <person name="Henriksen J.R."/>
            <person name="Luke J."/>
            <person name="Reinhart S."/>
            <person name="Benedict M.N."/>
            <person name="Youngblut N.D."/>
            <person name="Metcalf M.E."/>
            <person name="Whitaker R.J."/>
            <person name="Metcalf W.W."/>
        </authorList>
    </citation>
    <scope>NUCLEOTIDE SEQUENCE [LARGE SCALE GENOMIC DNA]</scope>
    <source>
        <strain evidence="3 4">CHTI-55</strain>
    </source>
</reference>
<dbReference type="RefSeq" id="WP_048167627.1">
    <property type="nucleotide sequence ID" value="NZ_CP009502.1"/>
</dbReference>
<dbReference type="Gene3D" id="2.60.40.10">
    <property type="entry name" value="Immunoglobulins"/>
    <property type="match status" value="1"/>
</dbReference>
<dbReference type="GeneID" id="41602759"/>
<dbReference type="KEGG" id="mthe:MSTHC_1421"/>
<dbReference type="NCBIfam" id="TIGR01567">
    <property type="entry name" value="S_layer_rel_Mac"/>
    <property type="match status" value="2"/>
</dbReference>
<accession>A0A0E3HAF0</accession>
<sequence>MKKASLQIFTAIMVLGLFCGAVTAAPSLVADPTPSTNSTVTGIAGTSQIFAIPLNESATVTWNIRGETTTTQTDSNNVATLDHTLQQGSYQVIASIDGLDPIIWNVEGTAGALAIINPNPQTNPSTRIGESQEFSIETNKEANITWYIDGQQVKPAIRAMSDMYQNTTASSAGIYNVTVIAEDGNETASYRWDWTVSAEGVPVNFAPSEETVKVEQGKSQTFSVSSTNNQSINVEWFVNDINQKTDTGVTSSSYELRGDNATVYTLKAVISDPSGVYDQSTRTWNVTIEAPASGNRIWEEGMPTTYTWNAQSYSGFYYDLDSGVSSEEMRIENIERSIDAGNIKYITRPTETDFEYNRWGSYQVIGFMAEKYFAGYSENSVIGDDVSLISDGILSKILIDSDDKKSAYAGDSLILEDGYSLNIVEVDVNGKTVWIQLEKDGNVVDDAFISSGQDYVYETDLGEAEDVPIIIAHFGTVFSGTETSAAFIEGVFQISDNYIEINNGDTFGEMEVKSTSSNEIRMENEDSIGLDKGETIDLMGKIKLRVADDSKLRFAPILDTSESGTYELRGTVYDEDKDGNSTPVWNPFNFEGFYYNIDEGIGTEELRVEELNGRTIPSDKLVYESKPQKVQFEYRNWGNFMVVGFMADKYFAGYDEGAVNGAVDDVSLLSDNILAKILIDSDDRKSMYSGSALVLENGYSLNIVEVDINGDTVWVQLEKDGEVVDEAFVASNQDYIYETDIGEAEDIPLIIVHFGTVFAGTETSAVFTQGIFQISDEYIEIENGESFGEMEVSSVSESGIRMKNDDDIGLDRGETIEIMGNISFKVADDNVLRFYPAVEIQNEDGASRELKISVPDEIVVGDTFDIGVTAGDSPVEGASVNVNTTNIGKTDANGTVKYTAENIGPLKLTAQKDGYTTANKNVNVIPPKEKMTVSVSPETAYVGDTLEIEVVKAIGGDPIEGANVSINGNLVNKTGPDGKVSYKTDKSGTLKLSVTKEGFLDLEEDIRVRDFEAIFEFSNLVVEPLEVSAGKAAKISIDVGNIGNAAGNQSVELFINGNATESKEISLDVGKNTTVTFEHVEEVPGTYRVEVGGETATYTVKEKSSLLLYALGAFFLLIVGGAAYFFTKGGGDISMIQEKIKELKK</sequence>
<keyword evidence="1" id="KW-1133">Transmembrane helix</keyword>
<dbReference type="Pfam" id="PF07752">
    <property type="entry name" value="S-layer"/>
    <property type="match status" value="2"/>
</dbReference>
<name>A0A0E3HAF0_METTE</name>
<dbReference type="EMBL" id="CP009502">
    <property type="protein sequence ID" value="AKB15739.1"/>
    <property type="molecule type" value="Genomic_DNA"/>
</dbReference>
<protein>
    <submittedName>
        <fullName evidence="3">S-layer family duplication domain protein</fullName>
    </submittedName>
</protein>